<evidence type="ECO:0000313" key="3">
    <source>
        <dbReference type="Proteomes" id="UP001378592"/>
    </source>
</evidence>
<dbReference type="PANTHER" id="PTHR15410">
    <property type="entry name" value="HIRA-INTERACTING PROTEIN 3"/>
    <property type="match status" value="1"/>
</dbReference>
<feature type="compositionally biased region" description="Basic and acidic residues" evidence="1">
    <location>
        <begin position="352"/>
        <end position="362"/>
    </location>
</feature>
<feature type="compositionally biased region" description="Basic and acidic residues" evidence="1">
    <location>
        <begin position="184"/>
        <end position="204"/>
    </location>
</feature>
<name>A0AAN9VSP1_9ORTH</name>
<protein>
    <recommendedName>
        <fullName evidence="4">HIRA-interacting protein 3</fullName>
    </recommendedName>
</protein>
<evidence type="ECO:0000313" key="2">
    <source>
        <dbReference type="EMBL" id="KAK7870694.1"/>
    </source>
</evidence>
<proteinExistence type="predicted"/>
<feature type="compositionally biased region" description="Basic and acidic residues" evidence="1">
    <location>
        <begin position="838"/>
        <end position="858"/>
    </location>
</feature>
<organism evidence="2 3">
    <name type="scientific">Gryllus longicercus</name>
    <dbReference type="NCBI Taxonomy" id="2509291"/>
    <lineage>
        <taxon>Eukaryota</taxon>
        <taxon>Metazoa</taxon>
        <taxon>Ecdysozoa</taxon>
        <taxon>Arthropoda</taxon>
        <taxon>Hexapoda</taxon>
        <taxon>Insecta</taxon>
        <taxon>Pterygota</taxon>
        <taxon>Neoptera</taxon>
        <taxon>Polyneoptera</taxon>
        <taxon>Orthoptera</taxon>
        <taxon>Ensifera</taxon>
        <taxon>Gryllidea</taxon>
        <taxon>Grylloidea</taxon>
        <taxon>Gryllidae</taxon>
        <taxon>Gryllinae</taxon>
        <taxon>Gryllus</taxon>
    </lineage>
</organism>
<evidence type="ECO:0008006" key="4">
    <source>
        <dbReference type="Google" id="ProtNLM"/>
    </source>
</evidence>
<dbReference type="PANTHER" id="PTHR15410:SF2">
    <property type="entry name" value="HIRA-INTERACTING PROTEIN 3"/>
    <property type="match status" value="1"/>
</dbReference>
<feature type="compositionally biased region" description="Basic and acidic residues" evidence="1">
    <location>
        <begin position="317"/>
        <end position="336"/>
    </location>
</feature>
<feature type="compositionally biased region" description="Basic residues" evidence="1">
    <location>
        <begin position="410"/>
        <end position="423"/>
    </location>
</feature>
<feature type="compositionally biased region" description="Basic and acidic residues" evidence="1">
    <location>
        <begin position="459"/>
        <end position="470"/>
    </location>
</feature>
<dbReference type="GO" id="GO:0005634">
    <property type="term" value="C:nucleus"/>
    <property type="evidence" value="ECO:0007669"/>
    <property type="project" value="TreeGrafter"/>
</dbReference>
<feature type="compositionally biased region" description="Polar residues" evidence="1">
    <location>
        <begin position="337"/>
        <end position="349"/>
    </location>
</feature>
<feature type="compositionally biased region" description="Basic and acidic residues" evidence="1">
    <location>
        <begin position="84"/>
        <end position="117"/>
    </location>
</feature>
<dbReference type="AlphaFoldDB" id="A0AAN9VSP1"/>
<accession>A0AAN9VSP1</accession>
<feature type="compositionally biased region" description="Basic and acidic residues" evidence="1">
    <location>
        <begin position="657"/>
        <end position="666"/>
    </location>
</feature>
<dbReference type="EMBL" id="JAZDUA010000053">
    <property type="protein sequence ID" value="KAK7870694.1"/>
    <property type="molecule type" value="Genomic_DNA"/>
</dbReference>
<feature type="compositionally biased region" description="Basic and acidic residues" evidence="1">
    <location>
        <begin position="390"/>
        <end position="402"/>
    </location>
</feature>
<feature type="compositionally biased region" description="Basic and acidic residues" evidence="1">
    <location>
        <begin position="607"/>
        <end position="651"/>
    </location>
</feature>
<sequence>MVSERDSGMVISKRPKTKLGKELSNVSNSEEPDGLKQESKKGKSALCEDVSVKHKKAIKRIRESDEESSITSDDESMSKKRIRKNSEDRCVSERPKKVVSDAARRRREALKTVRENKMAALESDSESDSDVSEFRLIRAKTNQGNVEKGSDNKSEEDSTSNSKKHSNSEEGKVARNPKSLISSVKDKKSQREKTSEKTSGKNEESSSAYNSDSENGEKNKPSSENIRFEDEQKKCNSDNKSAKFPKRKSSLLGMKKSGKCVDSGSDVDSEQEHIPMACLEKKSLKKCDENSKGKCEVDIKQEDKHHIQSSNSDDELNSSKDESTKDTNVNKEEKVKQISQNTPSSCNESSSDEGKINKESSRKQKVKVGQKISTKSLKDEQLSQGECSSDSDRLCSSSKDDISNDDSSFKKGKPQKKDAHRKGKAVDQSLKGQNSFQEESCSENEHPSKKTKSSTKARSYSDSEKSDISVDLKSQSKSKTKKNDSESSDSDFENCKPSNKTKLLKCNKTPLKPKITVTKKEISDTSDSEGESEPVKEKKMSEKVYNKSKRSKKKSTASSNVSSDEAVDSSENLTLKKSKVKVTPNKYGTKLVSKKVQKMSDESELSDIGRENNLGKKQVNDFIKKPSEVKKEPSDSETSSGERKSENKSNKSFEVSKAIKKEKDNNDSDSTSELSKCEVKHEISDSANSSDSEYDGKNRKGTEAKVVKTKETNKNKSLSSDSDNDSSKNVSKKNKKAPGKMEIKINNLKKYVRACGIRINNYTTFWEGCKNDKQKADKLSKVLEDFGVKGKPTLQQCKKLRKKAERKREIEELDLSNIIDTEENAGYIRRRGSRRMSIKREESPQDHEQKAAERAADWKRSFSRIKDLCDSDSSSG</sequence>
<feature type="compositionally biased region" description="Acidic residues" evidence="1">
    <location>
        <begin position="64"/>
        <end position="75"/>
    </location>
</feature>
<comment type="caution">
    <text evidence="2">The sequence shown here is derived from an EMBL/GenBank/DDBJ whole genome shotgun (WGS) entry which is preliminary data.</text>
</comment>
<feature type="compositionally biased region" description="Basic and acidic residues" evidence="1">
    <location>
        <begin position="675"/>
        <end position="684"/>
    </location>
</feature>
<gene>
    <name evidence="2" type="ORF">R5R35_009858</name>
</gene>
<feature type="region of interest" description="Disordered" evidence="1">
    <location>
        <begin position="1"/>
        <end position="275"/>
    </location>
</feature>
<feature type="compositionally biased region" description="Basic and acidic residues" evidence="1">
    <location>
        <begin position="533"/>
        <end position="545"/>
    </location>
</feature>
<dbReference type="Proteomes" id="UP001378592">
    <property type="component" value="Unassembled WGS sequence"/>
</dbReference>
<feature type="compositionally biased region" description="Basic and acidic residues" evidence="1">
    <location>
        <begin position="215"/>
        <end position="241"/>
    </location>
</feature>
<feature type="region of interest" description="Disordered" evidence="1">
    <location>
        <begin position="288"/>
        <end position="741"/>
    </location>
</feature>
<keyword evidence="3" id="KW-1185">Reference proteome</keyword>
<feature type="compositionally biased region" description="Polar residues" evidence="1">
    <location>
        <begin position="430"/>
        <end position="439"/>
    </location>
</feature>
<evidence type="ECO:0000256" key="1">
    <source>
        <dbReference type="SAM" id="MobiDB-lite"/>
    </source>
</evidence>
<feature type="compositionally biased region" description="Basic and acidic residues" evidence="1">
    <location>
        <begin position="694"/>
        <end position="714"/>
    </location>
</feature>
<reference evidence="2 3" key="1">
    <citation type="submission" date="2024-03" db="EMBL/GenBank/DDBJ databases">
        <title>The genome assembly and annotation of the cricket Gryllus longicercus Weissman &amp; Gray.</title>
        <authorList>
            <person name="Szrajer S."/>
            <person name="Gray D."/>
            <person name="Ylla G."/>
        </authorList>
    </citation>
    <scope>NUCLEOTIDE SEQUENCE [LARGE SCALE GENOMIC DNA]</scope>
    <source>
        <strain evidence="2">DAG 2021-001</strain>
        <tissue evidence="2">Whole body minus gut</tissue>
    </source>
</reference>
<dbReference type="InterPro" id="IPR037647">
    <property type="entry name" value="HIRIP3"/>
</dbReference>
<feature type="compositionally biased region" description="Basic residues" evidence="1">
    <location>
        <begin position="546"/>
        <end position="555"/>
    </location>
</feature>
<feature type="region of interest" description="Disordered" evidence="1">
    <location>
        <begin position="829"/>
        <end position="858"/>
    </location>
</feature>
<feature type="compositionally biased region" description="Basic and acidic residues" evidence="1">
    <location>
        <begin position="288"/>
        <end position="306"/>
    </location>
</feature>